<reference evidence="1 2" key="1">
    <citation type="submission" date="2020-10" db="EMBL/GenBank/DDBJ databases">
        <title>Sequencing the genomes of 1000 actinobacteria strains.</title>
        <authorList>
            <person name="Klenk H.-P."/>
        </authorList>
    </citation>
    <scope>NUCLEOTIDE SEQUENCE [LARGE SCALE GENOMIC DNA]</scope>
    <source>
        <strain evidence="1 2">DSM 7307</strain>
    </source>
</reference>
<evidence type="ECO:0008006" key="3">
    <source>
        <dbReference type="Google" id="ProtNLM"/>
    </source>
</evidence>
<evidence type="ECO:0000313" key="2">
    <source>
        <dbReference type="Proteomes" id="UP000620262"/>
    </source>
</evidence>
<dbReference type="RefSeq" id="WP_246517495.1">
    <property type="nucleotide sequence ID" value="NZ_BAAAVL010000010.1"/>
</dbReference>
<name>A0ABR9IZI2_RHIVS</name>
<proteinExistence type="predicted"/>
<accession>A0ABR9IZI2</accession>
<organism evidence="1 2">
    <name type="scientific">Rhizobium viscosum</name>
    <name type="common">Arthrobacter viscosus</name>
    <dbReference type="NCBI Taxonomy" id="1673"/>
    <lineage>
        <taxon>Bacteria</taxon>
        <taxon>Pseudomonadati</taxon>
        <taxon>Pseudomonadota</taxon>
        <taxon>Alphaproteobacteria</taxon>
        <taxon>Hyphomicrobiales</taxon>
        <taxon>Rhizobiaceae</taxon>
        <taxon>Rhizobium/Agrobacterium group</taxon>
        <taxon>Rhizobium</taxon>
    </lineage>
</organism>
<dbReference type="Proteomes" id="UP000620262">
    <property type="component" value="Unassembled WGS sequence"/>
</dbReference>
<dbReference type="SUPFAM" id="SSF52266">
    <property type="entry name" value="SGNH hydrolase"/>
    <property type="match status" value="1"/>
</dbReference>
<evidence type="ECO:0000313" key="1">
    <source>
        <dbReference type="EMBL" id="MBE1508604.1"/>
    </source>
</evidence>
<protein>
    <recommendedName>
        <fullName evidence="3">SGNH hydrolase-type esterase domain-containing protein</fullName>
    </recommendedName>
</protein>
<gene>
    <name evidence="1" type="ORF">H4W29_005849</name>
</gene>
<dbReference type="Gene3D" id="3.40.50.1110">
    <property type="entry name" value="SGNH hydrolase"/>
    <property type="match status" value="1"/>
</dbReference>
<comment type="caution">
    <text evidence="1">The sequence shown here is derived from an EMBL/GenBank/DDBJ whole genome shotgun (WGS) entry which is preliminary data.</text>
</comment>
<dbReference type="EMBL" id="JADBEC010000002">
    <property type="protein sequence ID" value="MBE1508604.1"/>
    <property type="molecule type" value="Genomic_DNA"/>
</dbReference>
<sequence>MQIYPPMGGKSGDCLNPVAGSEAQFPGTLARTAYALSQMPQVIYIDIGYNDIVRNRTLAAILADLDTQVQRIVDAGVYVILQTLSWTSTFTDDPVNDDPAWPGVLDGINTWILAQEGRDGVELCNTLALDGPASGISPTEFVDGLHEKPSLMAKRADILLPILQSMVSAGETRSLDPLNAYNIFSVKGTPGITGTKTNVTGDVSTGMRLVRGTGTSTYVGSKEVVAAGNEKQVITITPVDDALAFHSVTYGTPANVSLATLGLAAGDWIEIQIPVELNDWAGWDYLDGSIRGPVQIGNTVTVTGGGWTTGNYIGGRNRSLICGSKLWLPTGLTMTNIRLDNLLILRHLCNTGGTGIAKIGAPIIRKFSSPRPAWGLAA</sequence>
<dbReference type="InterPro" id="IPR036514">
    <property type="entry name" value="SGNH_hydro_sf"/>
</dbReference>
<keyword evidence="2" id="KW-1185">Reference proteome</keyword>